<gene>
    <name evidence="1" type="ORF">CPB84DRAFT_863567</name>
</gene>
<proteinExistence type="predicted"/>
<dbReference type="EMBL" id="JADNYJ010000036">
    <property type="protein sequence ID" value="KAF8902418.1"/>
    <property type="molecule type" value="Genomic_DNA"/>
</dbReference>
<protein>
    <submittedName>
        <fullName evidence="1">Uncharacterized protein</fullName>
    </submittedName>
</protein>
<name>A0A9P5NPV5_GYMJU</name>
<evidence type="ECO:0000313" key="2">
    <source>
        <dbReference type="Proteomes" id="UP000724874"/>
    </source>
</evidence>
<accession>A0A9P5NPV5</accession>
<comment type="caution">
    <text evidence="1">The sequence shown here is derived from an EMBL/GenBank/DDBJ whole genome shotgun (WGS) entry which is preliminary data.</text>
</comment>
<evidence type="ECO:0000313" key="1">
    <source>
        <dbReference type="EMBL" id="KAF8902418.1"/>
    </source>
</evidence>
<organism evidence="1 2">
    <name type="scientific">Gymnopilus junonius</name>
    <name type="common">Spectacular rustgill mushroom</name>
    <name type="synonym">Gymnopilus spectabilis subsp. junonius</name>
    <dbReference type="NCBI Taxonomy" id="109634"/>
    <lineage>
        <taxon>Eukaryota</taxon>
        <taxon>Fungi</taxon>
        <taxon>Dikarya</taxon>
        <taxon>Basidiomycota</taxon>
        <taxon>Agaricomycotina</taxon>
        <taxon>Agaricomycetes</taxon>
        <taxon>Agaricomycetidae</taxon>
        <taxon>Agaricales</taxon>
        <taxon>Agaricineae</taxon>
        <taxon>Hymenogastraceae</taxon>
        <taxon>Gymnopilus</taxon>
    </lineage>
</organism>
<reference evidence="1" key="1">
    <citation type="submission" date="2020-11" db="EMBL/GenBank/DDBJ databases">
        <authorList>
            <consortium name="DOE Joint Genome Institute"/>
            <person name="Ahrendt S."/>
            <person name="Riley R."/>
            <person name="Andreopoulos W."/>
            <person name="LaButti K."/>
            <person name="Pangilinan J."/>
            <person name="Ruiz-duenas F.J."/>
            <person name="Barrasa J.M."/>
            <person name="Sanchez-Garcia M."/>
            <person name="Camarero S."/>
            <person name="Miyauchi S."/>
            <person name="Serrano A."/>
            <person name="Linde D."/>
            <person name="Babiker R."/>
            <person name="Drula E."/>
            <person name="Ayuso-Fernandez I."/>
            <person name="Pacheco R."/>
            <person name="Padilla G."/>
            <person name="Ferreira P."/>
            <person name="Barriuso J."/>
            <person name="Kellner H."/>
            <person name="Castanera R."/>
            <person name="Alfaro M."/>
            <person name="Ramirez L."/>
            <person name="Pisabarro A.G."/>
            <person name="Kuo A."/>
            <person name="Tritt A."/>
            <person name="Lipzen A."/>
            <person name="He G."/>
            <person name="Yan M."/>
            <person name="Ng V."/>
            <person name="Cullen D."/>
            <person name="Martin F."/>
            <person name="Rosso M.-N."/>
            <person name="Henrissat B."/>
            <person name="Hibbett D."/>
            <person name="Martinez A.T."/>
            <person name="Grigoriev I.V."/>
        </authorList>
    </citation>
    <scope>NUCLEOTIDE SEQUENCE</scope>
    <source>
        <strain evidence="1">AH 44721</strain>
    </source>
</reference>
<sequence>MTQRSSHRSSLIRQATTEDDLHRPSLSHMRFRHLRIGALLLHRPGSVGVKDTDFFRSRGEPPSYIHGCMGILERFEWLRNFETEYPQGGRICLTSLVRNRGLRSGNSGPHPQRANGSAGLKLNITNIILSQYTRQFIDPQTRDLILQKHRGFVKLETRYYSVERV</sequence>
<keyword evidence="2" id="KW-1185">Reference proteome</keyword>
<dbReference type="Proteomes" id="UP000724874">
    <property type="component" value="Unassembled WGS sequence"/>
</dbReference>
<dbReference type="AlphaFoldDB" id="A0A9P5NPV5"/>